<dbReference type="RefSeq" id="WP_066539336.1">
    <property type="nucleotide sequence ID" value="NZ_CAQHGX010000016.1"/>
</dbReference>
<evidence type="ECO:0000256" key="1">
    <source>
        <dbReference type="SAM" id="MobiDB-lite"/>
    </source>
</evidence>
<proteinExistence type="predicted"/>
<dbReference type="AlphaFoldDB" id="A0A1Z2XTF2"/>
<name>A0A1Z2XTF2_9FIRM</name>
<dbReference type="EMBL" id="CP065321">
    <property type="protein sequence ID" value="QQR31002.1"/>
    <property type="molecule type" value="Genomic_DNA"/>
</dbReference>
<sequence>MKHFIVTRMAYGTLPVALEVYGALREKLARQSEWAVVPGELCKYAEVQPEPSRTAPMKPSWPRAAAGAYE</sequence>
<evidence type="ECO:0000313" key="3">
    <source>
        <dbReference type="EMBL" id="QQR31002.1"/>
    </source>
</evidence>
<reference evidence="4" key="2">
    <citation type="submission" date="2017-05" db="EMBL/GenBank/DDBJ databases">
        <title>Improved OligoMM genomes.</title>
        <authorList>
            <person name="Garzetti D."/>
        </authorList>
    </citation>
    <scope>NUCLEOTIDE SEQUENCE [LARGE SCALE GENOMIC DNA]</scope>
    <source>
        <strain evidence="4">KB18</strain>
    </source>
</reference>
<dbReference type="Proteomes" id="UP000596035">
    <property type="component" value="Chromosome"/>
</dbReference>
<accession>A0A1Z2XTF2</accession>
<dbReference type="Proteomes" id="UP000196710">
    <property type="component" value="Chromosome"/>
</dbReference>
<dbReference type="EMBL" id="CP021422">
    <property type="protein sequence ID" value="ASB41736.1"/>
    <property type="molecule type" value="Genomic_DNA"/>
</dbReference>
<feature type="region of interest" description="Disordered" evidence="1">
    <location>
        <begin position="50"/>
        <end position="70"/>
    </location>
</feature>
<reference evidence="3 5" key="3">
    <citation type="submission" date="2020-11" db="EMBL/GenBank/DDBJ databases">
        <title>Closed and high quality bacterial genomes of the OMM12 community.</title>
        <authorList>
            <person name="Marbouty M."/>
            <person name="Lamy-Besnier Q."/>
            <person name="Debarbieux L."/>
            <person name="Koszul R."/>
        </authorList>
    </citation>
    <scope>NUCLEOTIDE SEQUENCE [LARGE SCALE GENOMIC DNA]</scope>
    <source>
        <strain evidence="3 5">KB18</strain>
    </source>
</reference>
<gene>
    <name evidence="2" type="ORF">ADH66_14345</name>
    <name evidence="3" type="ORF">I5Q82_04715</name>
</gene>
<evidence type="ECO:0000313" key="2">
    <source>
        <dbReference type="EMBL" id="ASB41736.1"/>
    </source>
</evidence>
<evidence type="ECO:0000313" key="5">
    <source>
        <dbReference type="Proteomes" id="UP000596035"/>
    </source>
</evidence>
<protein>
    <submittedName>
        <fullName evidence="3">Uncharacterized protein</fullName>
    </submittedName>
</protein>
<evidence type="ECO:0000313" key="4">
    <source>
        <dbReference type="Proteomes" id="UP000196710"/>
    </source>
</evidence>
<organism evidence="3 5">
    <name type="scientific">Acutalibacter muris</name>
    <dbReference type="NCBI Taxonomy" id="1796620"/>
    <lineage>
        <taxon>Bacteria</taxon>
        <taxon>Bacillati</taxon>
        <taxon>Bacillota</taxon>
        <taxon>Clostridia</taxon>
        <taxon>Eubacteriales</taxon>
        <taxon>Acutalibacteraceae</taxon>
        <taxon>Acutalibacter</taxon>
    </lineage>
</organism>
<keyword evidence="4" id="KW-1185">Reference proteome</keyword>
<reference evidence="2" key="1">
    <citation type="journal article" date="2017" name="Genome Announc.">
        <title>High-Quality Whole-Genome Sequences of the Oligo-Mouse-Microbiota Bacterial Community.</title>
        <authorList>
            <person name="Garzetti D."/>
            <person name="Brugiroux S."/>
            <person name="Bunk B."/>
            <person name="Pukall R."/>
            <person name="McCoy K.D."/>
            <person name="Macpherson A.J."/>
            <person name="Stecher B."/>
        </authorList>
    </citation>
    <scope>NUCLEOTIDE SEQUENCE</scope>
    <source>
        <strain evidence="2">KB18</strain>
    </source>
</reference>
<dbReference type="KEGG" id="amur:ADH66_14345"/>